<dbReference type="GeneID" id="89933388"/>
<name>A0AAN6T9C1_9PEZI</name>
<reference evidence="1" key="1">
    <citation type="journal article" date="2023" name="Mol. Phylogenet. Evol.">
        <title>Genome-scale phylogeny and comparative genomics of the fungal order Sordariales.</title>
        <authorList>
            <person name="Hensen N."/>
            <person name="Bonometti L."/>
            <person name="Westerberg I."/>
            <person name="Brannstrom I.O."/>
            <person name="Guillou S."/>
            <person name="Cros-Aarteil S."/>
            <person name="Calhoun S."/>
            <person name="Haridas S."/>
            <person name="Kuo A."/>
            <person name="Mondo S."/>
            <person name="Pangilinan J."/>
            <person name="Riley R."/>
            <person name="LaButti K."/>
            <person name="Andreopoulos B."/>
            <person name="Lipzen A."/>
            <person name="Chen C."/>
            <person name="Yan M."/>
            <person name="Daum C."/>
            <person name="Ng V."/>
            <person name="Clum A."/>
            <person name="Steindorff A."/>
            <person name="Ohm R.A."/>
            <person name="Martin F."/>
            <person name="Silar P."/>
            <person name="Natvig D.O."/>
            <person name="Lalanne C."/>
            <person name="Gautier V."/>
            <person name="Ament-Velasquez S.L."/>
            <person name="Kruys A."/>
            <person name="Hutchinson M.I."/>
            <person name="Powell A.J."/>
            <person name="Barry K."/>
            <person name="Miller A.N."/>
            <person name="Grigoriev I.V."/>
            <person name="Debuchy R."/>
            <person name="Gladieux P."/>
            <person name="Hiltunen Thoren M."/>
            <person name="Johannesson H."/>
        </authorList>
    </citation>
    <scope>NUCLEOTIDE SEQUENCE</scope>
    <source>
        <strain evidence="1">CBS 508.74</strain>
    </source>
</reference>
<dbReference type="Proteomes" id="UP001302812">
    <property type="component" value="Unassembled WGS sequence"/>
</dbReference>
<accession>A0AAN6T9C1</accession>
<organism evidence="1 2">
    <name type="scientific">Canariomyces notabilis</name>
    <dbReference type="NCBI Taxonomy" id="2074819"/>
    <lineage>
        <taxon>Eukaryota</taxon>
        <taxon>Fungi</taxon>
        <taxon>Dikarya</taxon>
        <taxon>Ascomycota</taxon>
        <taxon>Pezizomycotina</taxon>
        <taxon>Sordariomycetes</taxon>
        <taxon>Sordariomycetidae</taxon>
        <taxon>Sordariales</taxon>
        <taxon>Chaetomiaceae</taxon>
        <taxon>Canariomyces</taxon>
    </lineage>
</organism>
<protein>
    <submittedName>
        <fullName evidence="1">Uncharacterized protein</fullName>
    </submittedName>
</protein>
<gene>
    <name evidence="1" type="ORF">N656DRAFT_330312</name>
</gene>
<reference evidence="1" key="2">
    <citation type="submission" date="2023-05" db="EMBL/GenBank/DDBJ databases">
        <authorList>
            <consortium name="Lawrence Berkeley National Laboratory"/>
            <person name="Steindorff A."/>
            <person name="Hensen N."/>
            <person name="Bonometti L."/>
            <person name="Westerberg I."/>
            <person name="Brannstrom I.O."/>
            <person name="Guillou S."/>
            <person name="Cros-Aarteil S."/>
            <person name="Calhoun S."/>
            <person name="Haridas S."/>
            <person name="Kuo A."/>
            <person name="Mondo S."/>
            <person name="Pangilinan J."/>
            <person name="Riley R."/>
            <person name="Labutti K."/>
            <person name="Andreopoulos B."/>
            <person name="Lipzen A."/>
            <person name="Chen C."/>
            <person name="Yanf M."/>
            <person name="Daum C."/>
            <person name="Ng V."/>
            <person name="Clum A."/>
            <person name="Ohm R."/>
            <person name="Martin F."/>
            <person name="Silar P."/>
            <person name="Natvig D."/>
            <person name="Lalanne C."/>
            <person name="Gautier V."/>
            <person name="Ament-Velasquez S.L."/>
            <person name="Kruys A."/>
            <person name="Hutchinson M.I."/>
            <person name="Powell A.J."/>
            <person name="Barry K."/>
            <person name="Miller A.N."/>
            <person name="Grigoriev I.V."/>
            <person name="Debuchy R."/>
            <person name="Gladieux P."/>
            <person name="Thoren M.H."/>
            <person name="Johannesson H."/>
        </authorList>
    </citation>
    <scope>NUCLEOTIDE SEQUENCE</scope>
    <source>
        <strain evidence="1">CBS 508.74</strain>
    </source>
</reference>
<dbReference type="AlphaFoldDB" id="A0AAN6T9C1"/>
<dbReference type="EMBL" id="MU853355">
    <property type="protein sequence ID" value="KAK4109603.1"/>
    <property type="molecule type" value="Genomic_DNA"/>
</dbReference>
<proteinExistence type="predicted"/>
<keyword evidence="2" id="KW-1185">Reference proteome</keyword>
<sequence>MSISAKRSNRLAQGETSELCAFLESTTRRKKFVSRYCTVMGLCACGCLDAWYGRQANIGELMSSIIDRDSSETYEVVQRHAQIETNRKTRGQSDRASSIPTPAFRLPALQFAHAKTRCSIICRRLLRSASDRSLSTIWSAVKHLGLDPCMARVYHGKLVPADPRRGTLFRKCR</sequence>
<dbReference type="RefSeq" id="XP_064667173.1">
    <property type="nucleotide sequence ID" value="XM_064809265.1"/>
</dbReference>
<comment type="caution">
    <text evidence="1">The sequence shown here is derived from an EMBL/GenBank/DDBJ whole genome shotgun (WGS) entry which is preliminary data.</text>
</comment>
<evidence type="ECO:0000313" key="1">
    <source>
        <dbReference type="EMBL" id="KAK4109603.1"/>
    </source>
</evidence>
<evidence type="ECO:0000313" key="2">
    <source>
        <dbReference type="Proteomes" id="UP001302812"/>
    </source>
</evidence>